<dbReference type="InterPro" id="IPR013923">
    <property type="entry name" value="Autophagy-rel_prot_16_dom"/>
</dbReference>
<feature type="domain" description="Autophagy-related protein 16" evidence="3">
    <location>
        <begin position="41"/>
        <end position="153"/>
    </location>
</feature>
<dbReference type="AlphaFoldDB" id="A0A2V1AL25"/>
<dbReference type="GeneID" id="37001393"/>
<organism evidence="4 5">
    <name type="scientific">Candidozyma duobushaemuli</name>
    <dbReference type="NCBI Taxonomy" id="1231522"/>
    <lineage>
        <taxon>Eukaryota</taxon>
        <taxon>Fungi</taxon>
        <taxon>Dikarya</taxon>
        <taxon>Ascomycota</taxon>
        <taxon>Saccharomycotina</taxon>
        <taxon>Pichiomycetes</taxon>
        <taxon>Metschnikowiaceae</taxon>
        <taxon>Candidozyma</taxon>
    </lineage>
</organism>
<evidence type="ECO:0000313" key="5">
    <source>
        <dbReference type="Proteomes" id="UP000244406"/>
    </source>
</evidence>
<dbReference type="Pfam" id="PF08614">
    <property type="entry name" value="ATG16"/>
    <property type="match status" value="1"/>
</dbReference>
<dbReference type="CDD" id="cd22887">
    <property type="entry name" value="Atg16_CCD"/>
    <property type="match status" value="1"/>
</dbReference>
<name>A0A2V1AL25_9ASCO</name>
<protein>
    <recommendedName>
        <fullName evidence="3">Autophagy-related protein 16 domain-containing protein</fullName>
    </recommendedName>
</protein>
<dbReference type="RefSeq" id="XP_025339405.1">
    <property type="nucleotide sequence ID" value="XM_025479932.1"/>
</dbReference>
<sequence length="160" mass="18541">MDPWKQIEQRLGARDTLEKENAEHYKAFSQLARLLRPNWDKERESVVSENETLVERLNKQTLRLESSEGENDEQARQIRSLQAEKSKLEQKIVALGEEVAEKNRAVEILNDEHLVHQIQHNVLKDEIAALKEENSQLVSRWMARVAQDADSMNLQNETSG</sequence>
<evidence type="ECO:0000256" key="1">
    <source>
        <dbReference type="ARBA" id="ARBA00005331"/>
    </source>
</evidence>
<dbReference type="VEuPathDB" id="FungiDB:CXQ87_001393"/>
<keyword evidence="2" id="KW-0175">Coiled coil</keyword>
<reference evidence="4 5" key="1">
    <citation type="submission" date="2017-12" db="EMBL/GenBank/DDBJ databases">
        <title>Genome Sequence of the Amphotericin B-resistant Candida duobushaemulonii strain, B09383.</title>
        <authorList>
            <person name="Chow N.A."/>
            <person name="Gade L."/>
            <person name="Batra D."/>
            <person name="Rowe L.A."/>
            <person name="Loparev V.N."/>
            <person name="Litvintseva A.P."/>
        </authorList>
    </citation>
    <scope>NUCLEOTIDE SEQUENCE [LARGE SCALE GENOMIC DNA]</scope>
    <source>
        <strain evidence="4 5">B09383</strain>
    </source>
</reference>
<comment type="similarity">
    <text evidence="1">Belongs to the ATG16 family.</text>
</comment>
<keyword evidence="5" id="KW-1185">Reference proteome</keyword>
<evidence type="ECO:0000259" key="3">
    <source>
        <dbReference type="Pfam" id="PF08614"/>
    </source>
</evidence>
<proteinExistence type="inferred from homology"/>
<gene>
    <name evidence="4" type="ORF">CXQ87_001393</name>
</gene>
<accession>A0A2V1AL25</accession>
<evidence type="ECO:0000256" key="2">
    <source>
        <dbReference type="SAM" id="Coils"/>
    </source>
</evidence>
<comment type="caution">
    <text evidence="4">The sequence shown here is derived from an EMBL/GenBank/DDBJ whole genome shotgun (WGS) entry which is preliminary data.</text>
</comment>
<dbReference type="EMBL" id="PKFP01000008">
    <property type="protein sequence ID" value="PVH18465.1"/>
    <property type="molecule type" value="Genomic_DNA"/>
</dbReference>
<dbReference type="Proteomes" id="UP000244406">
    <property type="component" value="Unassembled WGS sequence"/>
</dbReference>
<feature type="coiled-coil region" evidence="2">
    <location>
        <begin position="64"/>
        <end position="140"/>
    </location>
</feature>
<evidence type="ECO:0000313" key="4">
    <source>
        <dbReference type="EMBL" id="PVH18465.1"/>
    </source>
</evidence>
<dbReference type="Gene3D" id="1.20.5.170">
    <property type="match status" value="1"/>
</dbReference>